<feature type="modified residue" description="4-aspartylphosphate" evidence="9">
    <location>
        <position position="813"/>
    </location>
</feature>
<evidence type="ECO:0000256" key="5">
    <source>
        <dbReference type="ARBA" id="ARBA00022741"/>
    </source>
</evidence>
<dbReference type="Gene3D" id="3.30.565.10">
    <property type="entry name" value="Histidine kinase-like ATPase, C-terminal domain"/>
    <property type="match status" value="1"/>
</dbReference>
<evidence type="ECO:0000256" key="1">
    <source>
        <dbReference type="ARBA" id="ARBA00000085"/>
    </source>
</evidence>
<dbReference type="Gene3D" id="3.40.50.2300">
    <property type="match status" value="1"/>
</dbReference>
<dbReference type="EC" id="2.7.13.3" evidence="2"/>
<dbReference type="PANTHER" id="PTHR43065:SF46">
    <property type="entry name" value="C4-DICARBOXYLATE TRANSPORT SENSOR PROTEIN DCTB"/>
    <property type="match status" value="1"/>
</dbReference>
<dbReference type="PROSITE" id="PS50110">
    <property type="entry name" value="RESPONSE_REGULATORY"/>
    <property type="match status" value="1"/>
</dbReference>
<dbReference type="InterPro" id="IPR003594">
    <property type="entry name" value="HATPase_dom"/>
</dbReference>
<dbReference type="GO" id="GO:0006355">
    <property type="term" value="P:regulation of DNA-templated transcription"/>
    <property type="evidence" value="ECO:0007669"/>
    <property type="project" value="InterPro"/>
</dbReference>
<evidence type="ECO:0000256" key="4">
    <source>
        <dbReference type="ARBA" id="ARBA00022679"/>
    </source>
</evidence>
<dbReference type="CDD" id="cd00156">
    <property type="entry name" value="REC"/>
    <property type="match status" value="1"/>
</dbReference>
<dbReference type="SMART" id="SM00387">
    <property type="entry name" value="HATPase_c"/>
    <property type="match status" value="1"/>
</dbReference>
<dbReference type="PRINTS" id="PR00344">
    <property type="entry name" value="BCTRLSENSOR"/>
</dbReference>
<dbReference type="PROSITE" id="PS50112">
    <property type="entry name" value="PAS"/>
    <property type="match status" value="1"/>
</dbReference>
<evidence type="ECO:0000259" key="12">
    <source>
        <dbReference type="PROSITE" id="PS50112"/>
    </source>
</evidence>
<keyword evidence="7" id="KW-0067">ATP-binding</keyword>
<dbReference type="PROSITE" id="PS50109">
    <property type="entry name" value="HIS_KIN"/>
    <property type="match status" value="1"/>
</dbReference>
<dbReference type="Pfam" id="PF00512">
    <property type="entry name" value="HisKA"/>
    <property type="match status" value="1"/>
</dbReference>
<dbReference type="EMBL" id="NVQR01000034">
    <property type="protein sequence ID" value="PCH62746.1"/>
    <property type="molecule type" value="Genomic_DNA"/>
</dbReference>
<dbReference type="SMART" id="SM00091">
    <property type="entry name" value="PAS"/>
    <property type="match status" value="1"/>
</dbReference>
<evidence type="ECO:0000313" key="14">
    <source>
        <dbReference type="Proteomes" id="UP000218172"/>
    </source>
</evidence>
<gene>
    <name evidence="13" type="ORF">COC19_02400</name>
</gene>
<dbReference type="InterPro" id="IPR004358">
    <property type="entry name" value="Sig_transdc_His_kin-like_C"/>
</dbReference>
<comment type="catalytic activity">
    <reaction evidence="1">
        <text>ATP + protein L-histidine = ADP + protein N-phospho-L-histidine.</text>
        <dbReference type="EC" id="2.7.13.3"/>
    </reaction>
</comment>
<evidence type="ECO:0000256" key="6">
    <source>
        <dbReference type="ARBA" id="ARBA00022777"/>
    </source>
</evidence>
<dbReference type="SUPFAM" id="SSF52172">
    <property type="entry name" value="CheY-like"/>
    <property type="match status" value="1"/>
</dbReference>
<feature type="domain" description="Response regulatory" evidence="11">
    <location>
        <begin position="762"/>
        <end position="878"/>
    </location>
</feature>
<dbReference type="InterPro" id="IPR003661">
    <property type="entry name" value="HisK_dim/P_dom"/>
</dbReference>
<dbReference type="CDD" id="cd00130">
    <property type="entry name" value="PAS"/>
    <property type="match status" value="1"/>
</dbReference>
<keyword evidence="8" id="KW-0902">Two-component regulatory system</keyword>
<dbReference type="InterPro" id="IPR035965">
    <property type="entry name" value="PAS-like_dom_sf"/>
</dbReference>
<dbReference type="SUPFAM" id="SSF47384">
    <property type="entry name" value="Homodimeric domain of signal transducing histidine kinase"/>
    <property type="match status" value="1"/>
</dbReference>
<evidence type="ECO:0000256" key="9">
    <source>
        <dbReference type="PROSITE-ProRule" id="PRU00169"/>
    </source>
</evidence>
<evidence type="ECO:0000259" key="10">
    <source>
        <dbReference type="PROSITE" id="PS50109"/>
    </source>
</evidence>
<keyword evidence="3 9" id="KW-0597">Phosphoprotein</keyword>
<dbReference type="Pfam" id="PF00989">
    <property type="entry name" value="PAS"/>
    <property type="match status" value="1"/>
</dbReference>
<proteinExistence type="predicted"/>
<reference evidence="14" key="1">
    <citation type="submission" date="2017-08" db="EMBL/GenBank/DDBJ databases">
        <title>A dynamic microbial community with high functional redundancy inhabits the cold, oxic subseafloor aquifer.</title>
        <authorList>
            <person name="Tully B.J."/>
            <person name="Wheat C.G."/>
            <person name="Glazer B.T."/>
            <person name="Huber J.A."/>
        </authorList>
    </citation>
    <scope>NUCLEOTIDE SEQUENCE [LARGE SCALE GENOMIC DNA]</scope>
</reference>
<organism evidence="13 14">
    <name type="scientific">SAR86 cluster bacterium</name>
    <dbReference type="NCBI Taxonomy" id="2030880"/>
    <lineage>
        <taxon>Bacteria</taxon>
        <taxon>Pseudomonadati</taxon>
        <taxon>Pseudomonadota</taxon>
        <taxon>Gammaproteobacteria</taxon>
        <taxon>SAR86 cluster</taxon>
    </lineage>
</organism>
<dbReference type="InterPro" id="IPR036890">
    <property type="entry name" value="HATPase_C_sf"/>
</dbReference>
<evidence type="ECO:0000259" key="11">
    <source>
        <dbReference type="PROSITE" id="PS50110"/>
    </source>
</evidence>
<feature type="domain" description="PAS" evidence="12">
    <location>
        <begin position="380"/>
        <end position="424"/>
    </location>
</feature>
<dbReference type="SUPFAM" id="SSF55874">
    <property type="entry name" value="ATPase domain of HSP90 chaperone/DNA topoisomerase II/histidine kinase"/>
    <property type="match status" value="1"/>
</dbReference>
<feature type="domain" description="Histidine kinase" evidence="10">
    <location>
        <begin position="518"/>
        <end position="741"/>
    </location>
</feature>
<dbReference type="Pfam" id="PF02518">
    <property type="entry name" value="HATPase_c"/>
    <property type="match status" value="1"/>
</dbReference>
<dbReference type="InterPro" id="IPR011006">
    <property type="entry name" value="CheY-like_superfamily"/>
</dbReference>
<evidence type="ECO:0000256" key="3">
    <source>
        <dbReference type="ARBA" id="ARBA00022553"/>
    </source>
</evidence>
<dbReference type="GO" id="GO:0000155">
    <property type="term" value="F:phosphorelay sensor kinase activity"/>
    <property type="evidence" value="ECO:0007669"/>
    <property type="project" value="InterPro"/>
</dbReference>
<dbReference type="NCBIfam" id="TIGR00229">
    <property type="entry name" value="sensory_box"/>
    <property type="match status" value="1"/>
</dbReference>
<dbReference type="Gene3D" id="3.30.450.20">
    <property type="entry name" value="PAS domain"/>
    <property type="match status" value="1"/>
</dbReference>
<dbReference type="GO" id="GO:0005524">
    <property type="term" value="F:ATP binding"/>
    <property type="evidence" value="ECO:0007669"/>
    <property type="project" value="UniProtKB-KW"/>
</dbReference>
<dbReference type="AlphaFoldDB" id="A0A2A4MT22"/>
<evidence type="ECO:0000256" key="7">
    <source>
        <dbReference type="ARBA" id="ARBA00022840"/>
    </source>
</evidence>
<dbReference type="InterPro" id="IPR000014">
    <property type="entry name" value="PAS"/>
</dbReference>
<protein>
    <recommendedName>
        <fullName evidence="2">histidine kinase</fullName>
        <ecNumber evidence="2">2.7.13.3</ecNumber>
    </recommendedName>
</protein>
<sequence>MQFPLTLKSCTYYAAIFLFISTFSFSLPALSQATVQQEHILVLYDSAALTPWKNSYSDALLSNLAGMQGPLSNSIIYYEYLGLQGPRSDELIAYLKYKQQVSPASIVISTLTLTANLLFDEGDSIYPQAKKLYVLPSQQTQDAVVAKGDPNSKILQSIYGRSIRKTLEVMEQSVPMLENIYIISGQSNLELEFLKVAQGYLANRQSVIETHFLTGLTPAEILSEVTEFKANSAIMVMMYQEDRLGHRYKTTDITSRLLNLASAPIFTPFDVAYIDGVIGGNFNNTQATADATWDIIKAMTENQPIDTVSTTDSQYIFDQQQLQRWGIDETLLPAGSLVLNRNLNFIELYPRELFTLIIALVALIALIMHLKIKEGILKRQKTLFESVISSISDAILLTDTDDKIFALNSSAATLFGLSSSQLLGLKSNTLLHQDTQINDSLLIASTASPDDSKPRLSIYTKSNGSNFYGETLSKEIITEDGEVLGNFALIRDVSKRLSEEEEHRQGQKMEALGNLAGGIAHDFNNILGVIIGYTELSLVEKTPQSPRANLKSILKATSRAKSLINQIMTFSRDSKIDQKPIDLAKTLNETLKMIRVSIPNHTKLITNIERHGKPIFGVKIQIQQIIMNLTTNAYQAIPDTGGIIEVSLTRLFCKADTHLSHGVLIPGNYSVLCVKDNGSGMDTKTATRIFEPFFTTKHSAQGSGMGLAILYKLIKNHGAILDLSTELKLGTCIKIYFKEVDADIPLRPDKEPLSSIKGNNRHILLVDDEIDLLYPMTNLLTNIGFKVTAFGEPIKAIAYAKRHPEVFDIIFTDQKMPNTTGIQLIKEIRKFCPQLPAIICTGYSEELYKSQITDLDSLTILKKPSSIEEISHSIDAVLQKNQSLSLPIPPS</sequence>
<dbReference type="CDD" id="cd00082">
    <property type="entry name" value="HisKA"/>
    <property type="match status" value="1"/>
</dbReference>
<dbReference type="InterPro" id="IPR036097">
    <property type="entry name" value="HisK_dim/P_sf"/>
</dbReference>
<dbReference type="SMART" id="SM00388">
    <property type="entry name" value="HisKA"/>
    <property type="match status" value="1"/>
</dbReference>
<dbReference type="InterPro" id="IPR013767">
    <property type="entry name" value="PAS_fold"/>
</dbReference>
<dbReference type="Gene3D" id="1.10.287.130">
    <property type="match status" value="1"/>
</dbReference>
<keyword evidence="4" id="KW-0808">Transferase</keyword>
<dbReference type="SUPFAM" id="SSF55785">
    <property type="entry name" value="PYP-like sensor domain (PAS domain)"/>
    <property type="match status" value="1"/>
</dbReference>
<accession>A0A2A4MT22</accession>
<keyword evidence="5" id="KW-0547">Nucleotide-binding</keyword>
<evidence type="ECO:0000256" key="2">
    <source>
        <dbReference type="ARBA" id="ARBA00012438"/>
    </source>
</evidence>
<dbReference type="InterPro" id="IPR001789">
    <property type="entry name" value="Sig_transdc_resp-reg_receiver"/>
</dbReference>
<name>A0A2A4MT22_9GAMM</name>
<dbReference type="InterPro" id="IPR005467">
    <property type="entry name" value="His_kinase_dom"/>
</dbReference>
<evidence type="ECO:0000256" key="8">
    <source>
        <dbReference type="ARBA" id="ARBA00023012"/>
    </source>
</evidence>
<evidence type="ECO:0000313" key="13">
    <source>
        <dbReference type="EMBL" id="PCH62746.1"/>
    </source>
</evidence>
<keyword evidence="6" id="KW-0418">Kinase</keyword>
<dbReference type="Pfam" id="PF00072">
    <property type="entry name" value="Response_reg"/>
    <property type="match status" value="1"/>
</dbReference>
<dbReference type="PANTHER" id="PTHR43065">
    <property type="entry name" value="SENSOR HISTIDINE KINASE"/>
    <property type="match status" value="1"/>
</dbReference>
<dbReference type="SMART" id="SM00448">
    <property type="entry name" value="REC"/>
    <property type="match status" value="1"/>
</dbReference>
<comment type="caution">
    <text evidence="13">The sequence shown here is derived from an EMBL/GenBank/DDBJ whole genome shotgun (WGS) entry which is preliminary data.</text>
</comment>
<dbReference type="Proteomes" id="UP000218172">
    <property type="component" value="Unassembled WGS sequence"/>
</dbReference>